<comment type="caution">
    <text evidence="2">The sequence shown here is derived from an EMBL/GenBank/DDBJ whole genome shotgun (WGS) entry which is preliminary data.</text>
</comment>
<dbReference type="CDD" id="cd22160">
    <property type="entry name" value="F-box_AtFBL13-like"/>
    <property type="match status" value="1"/>
</dbReference>
<protein>
    <recommendedName>
        <fullName evidence="1">F-box domain-containing protein</fullName>
    </recommendedName>
</protein>
<feature type="domain" description="F-box" evidence="1">
    <location>
        <begin position="10"/>
        <end position="44"/>
    </location>
</feature>
<accession>A0A6D2LPY2</accession>
<proteinExistence type="predicted"/>
<gene>
    <name evidence="2" type="ORF">MERR_LOCUS49781</name>
</gene>
<evidence type="ECO:0000313" key="2">
    <source>
        <dbReference type="EMBL" id="CAA7062545.1"/>
    </source>
</evidence>
<keyword evidence="3" id="KW-1185">Reference proteome</keyword>
<sequence length="148" mass="17000">MEKISGLSEDELLVKILSFLPTKVAVSTSVLSRRWEHLWKRVPKLDFAYTDAKPSDKCQKRLHRFIQRNLPLHRAPVLESLRLKLSFPSFIPDDIEAWTDVAVSRGVRELSISYSSADGYITRLPDSLYTCESLVSLKLDDRLYVDSC</sequence>
<dbReference type="InterPro" id="IPR053781">
    <property type="entry name" value="F-box_AtFBL13-like"/>
</dbReference>
<dbReference type="InterPro" id="IPR001810">
    <property type="entry name" value="F-box_dom"/>
</dbReference>
<dbReference type="AlphaFoldDB" id="A0A6D2LPY2"/>
<dbReference type="OrthoDB" id="1434883at2759"/>
<dbReference type="PANTHER" id="PTHR31293:SF12">
    <property type="entry name" value="RNI-LIKE SUPERFAMILY PROTEIN"/>
    <property type="match status" value="1"/>
</dbReference>
<name>A0A6D2LPY2_9BRAS</name>
<organism evidence="2 3">
    <name type="scientific">Microthlaspi erraticum</name>
    <dbReference type="NCBI Taxonomy" id="1685480"/>
    <lineage>
        <taxon>Eukaryota</taxon>
        <taxon>Viridiplantae</taxon>
        <taxon>Streptophyta</taxon>
        <taxon>Embryophyta</taxon>
        <taxon>Tracheophyta</taxon>
        <taxon>Spermatophyta</taxon>
        <taxon>Magnoliopsida</taxon>
        <taxon>eudicotyledons</taxon>
        <taxon>Gunneridae</taxon>
        <taxon>Pentapetalae</taxon>
        <taxon>rosids</taxon>
        <taxon>malvids</taxon>
        <taxon>Brassicales</taxon>
        <taxon>Brassicaceae</taxon>
        <taxon>Coluteocarpeae</taxon>
        <taxon>Microthlaspi</taxon>
    </lineage>
</organism>
<evidence type="ECO:0000259" key="1">
    <source>
        <dbReference type="Pfam" id="PF00646"/>
    </source>
</evidence>
<reference evidence="2" key="1">
    <citation type="submission" date="2020-01" db="EMBL/GenBank/DDBJ databases">
        <authorList>
            <person name="Mishra B."/>
        </authorList>
    </citation>
    <scope>NUCLEOTIDE SEQUENCE [LARGE SCALE GENOMIC DNA]</scope>
</reference>
<dbReference type="PANTHER" id="PTHR31293">
    <property type="entry name" value="RNI-LIKE SUPERFAMILY PROTEIN"/>
    <property type="match status" value="1"/>
</dbReference>
<evidence type="ECO:0000313" key="3">
    <source>
        <dbReference type="Proteomes" id="UP000467841"/>
    </source>
</evidence>
<dbReference type="EMBL" id="CACVBM020001940">
    <property type="protein sequence ID" value="CAA7062545.1"/>
    <property type="molecule type" value="Genomic_DNA"/>
</dbReference>
<dbReference type="Pfam" id="PF00646">
    <property type="entry name" value="F-box"/>
    <property type="match status" value="1"/>
</dbReference>
<dbReference type="InterPro" id="IPR036047">
    <property type="entry name" value="F-box-like_dom_sf"/>
</dbReference>
<dbReference type="SUPFAM" id="SSF81383">
    <property type="entry name" value="F-box domain"/>
    <property type="match status" value="1"/>
</dbReference>
<dbReference type="InterPro" id="IPR055294">
    <property type="entry name" value="FBL60-like"/>
</dbReference>
<dbReference type="Proteomes" id="UP000467841">
    <property type="component" value="Unassembled WGS sequence"/>
</dbReference>